<gene>
    <name evidence="1" type="ORF">HanXRQr2_Chr03g0118651</name>
</gene>
<proteinExistence type="predicted"/>
<protein>
    <submittedName>
        <fullName evidence="1">Uncharacterized protein</fullName>
    </submittedName>
</protein>
<comment type="caution">
    <text evidence="1">The sequence shown here is derived from an EMBL/GenBank/DDBJ whole genome shotgun (WGS) entry which is preliminary data.</text>
</comment>
<reference evidence="1" key="2">
    <citation type="submission" date="2020-06" db="EMBL/GenBank/DDBJ databases">
        <title>Helianthus annuus Genome sequencing and assembly Release 2.</title>
        <authorList>
            <person name="Gouzy J."/>
            <person name="Langlade N."/>
            <person name="Munos S."/>
        </authorList>
    </citation>
    <scope>NUCLEOTIDE SEQUENCE</scope>
    <source>
        <tissue evidence="1">Leaves</tissue>
    </source>
</reference>
<evidence type="ECO:0000313" key="2">
    <source>
        <dbReference type="Proteomes" id="UP000215914"/>
    </source>
</evidence>
<dbReference type="AlphaFoldDB" id="A0A9K3JG71"/>
<reference evidence="1" key="1">
    <citation type="journal article" date="2017" name="Nature">
        <title>The sunflower genome provides insights into oil metabolism, flowering and Asterid evolution.</title>
        <authorList>
            <person name="Badouin H."/>
            <person name="Gouzy J."/>
            <person name="Grassa C.J."/>
            <person name="Murat F."/>
            <person name="Staton S.E."/>
            <person name="Cottret L."/>
            <person name="Lelandais-Briere C."/>
            <person name="Owens G.L."/>
            <person name="Carrere S."/>
            <person name="Mayjonade B."/>
            <person name="Legrand L."/>
            <person name="Gill N."/>
            <person name="Kane N.C."/>
            <person name="Bowers J.E."/>
            <person name="Hubner S."/>
            <person name="Bellec A."/>
            <person name="Berard A."/>
            <person name="Berges H."/>
            <person name="Blanchet N."/>
            <person name="Boniface M.C."/>
            <person name="Brunel D."/>
            <person name="Catrice O."/>
            <person name="Chaidir N."/>
            <person name="Claudel C."/>
            <person name="Donnadieu C."/>
            <person name="Faraut T."/>
            <person name="Fievet G."/>
            <person name="Helmstetter N."/>
            <person name="King M."/>
            <person name="Knapp S.J."/>
            <person name="Lai Z."/>
            <person name="Le Paslier M.C."/>
            <person name="Lippi Y."/>
            <person name="Lorenzon L."/>
            <person name="Mandel J.R."/>
            <person name="Marage G."/>
            <person name="Marchand G."/>
            <person name="Marquand E."/>
            <person name="Bret-Mestries E."/>
            <person name="Morien E."/>
            <person name="Nambeesan S."/>
            <person name="Nguyen T."/>
            <person name="Pegot-Espagnet P."/>
            <person name="Pouilly N."/>
            <person name="Raftis F."/>
            <person name="Sallet E."/>
            <person name="Schiex T."/>
            <person name="Thomas J."/>
            <person name="Vandecasteele C."/>
            <person name="Vares D."/>
            <person name="Vear F."/>
            <person name="Vautrin S."/>
            <person name="Crespi M."/>
            <person name="Mangin B."/>
            <person name="Burke J.M."/>
            <person name="Salse J."/>
            <person name="Munos S."/>
            <person name="Vincourt P."/>
            <person name="Rieseberg L.H."/>
            <person name="Langlade N.B."/>
        </authorList>
    </citation>
    <scope>NUCLEOTIDE SEQUENCE</scope>
    <source>
        <tissue evidence="1">Leaves</tissue>
    </source>
</reference>
<sequence>MVRLENETQCRYMIEASPGNRYTDEMLKVRKITEWEVYIGESDLYIMCTNVMNVCGECRLYESRIIITRISDQRPSHKIDCTGMLEYVVW</sequence>
<accession>A0A9K3JG71</accession>
<dbReference type="EMBL" id="MNCJ02000318">
    <property type="protein sequence ID" value="KAF5815066.1"/>
    <property type="molecule type" value="Genomic_DNA"/>
</dbReference>
<evidence type="ECO:0000313" key="1">
    <source>
        <dbReference type="EMBL" id="KAF5815066.1"/>
    </source>
</evidence>
<organism evidence="1 2">
    <name type="scientific">Helianthus annuus</name>
    <name type="common">Common sunflower</name>
    <dbReference type="NCBI Taxonomy" id="4232"/>
    <lineage>
        <taxon>Eukaryota</taxon>
        <taxon>Viridiplantae</taxon>
        <taxon>Streptophyta</taxon>
        <taxon>Embryophyta</taxon>
        <taxon>Tracheophyta</taxon>
        <taxon>Spermatophyta</taxon>
        <taxon>Magnoliopsida</taxon>
        <taxon>eudicotyledons</taxon>
        <taxon>Gunneridae</taxon>
        <taxon>Pentapetalae</taxon>
        <taxon>asterids</taxon>
        <taxon>campanulids</taxon>
        <taxon>Asterales</taxon>
        <taxon>Asteraceae</taxon>
        <taxon>Asteroideae</taxon>
        <taxon>Heliantheae alliance</taxon>
        <taxon>Heliantheae</taxon>
        <taxon>Helianthus</taxon>
    </lineage>
</organism>
<dbReference type="Gramene" id="mRNA:HanXRQr2_Chr03g0118651">
    <property type="protein sequence ID" value="CDS:HanXRQr2_Chr03g0118651.1"/>
    <property type="gene ID" value="HanXRQr2_Chr03g0118651"/>
</dbReference>
<keyword evidence="2" id="KW-1185">Reference proteome</keyword>
<name>A0A9K3JG71_HELAN</name>
<dbReference type="Proteomes" id="UP000215914">
    <property type="component" value="Unassembled WGS sequence"/>
</dbReference>